<organism evidence="2 3">
    <name type="scientific">Plantactinospora alkalitolerans</name>
    <dbReference type="NCBI Taxonomy" id="2789879"/>
    <lineage>
        <taxon>Bacteria</taxon>
        <taxon>Bacillati</taxon>
        <taxon>Actinomycetota</taxon>
        <taxon>Actinomycetes</taxon>
        <taxon>Micromonosporales</taxon>
        <taxon>Micromonosporaceae</taxon>
        <taxon>Plantactinospora</taxon>
    </lineage>
</organism>
<comment type="caution">
    <text evidence="2">The sequence shown here is derived from an EMBL/GenBank/DDBJ whole genome shotgun (WGS) entry which is preliminary data.</text>
</comment>
<keyword evidence="3" id="KW-1185">Reference proteome</keyword>
<gene>
    <name evidence="2" type="ORF">I0C86_27345</name>
</gene>
<accession>A0ABS0H2F0</accession>
<dbReference type="EMBL" id="JADPUN010000245">
    <property type="protein sequence ID" value="MBF9132641.1"/>
    <property type="molecule type" value="Genomic_DNA"/>
</dbReference>
<name>A0ABS0H2F0_9ACTN</name>
<evidence type="ECO:0000313" key="2">
    <source>
        <dbReference type="EMBL" id="MBF9132641.1"/>
    </source>
</evidence>
<proteinExistence type="predicted"/>
<sequence length="189" mass="19421">MKSRGSERGEDGHDERREPRGKGRRWGRGKPEPAAVPEEPEVSGEELGWIADLRTAKEQQADIGPAGGTSADPPVRPPSAYDRLPELGPDSGGPTAPPGMDPAASAEPVRGRGGDAAPPPGAPVPDRRAADSAEPGLPPRPGEPRPSAVPPGPPDRPPVVPAPPLGRPGRPSDPAAASYTHLRAHETGA</sequence>
<feature type="compositionally biased region" description="Basic and acidic residues" evidence="1">
    <location>
        <begin position="1"/>
        <end position="21"/>
    </location>
</feature>
<evidence type="ECO:0000313" key="3">
    <source>
        <dbReference type="Proteomes" id="UP000638560"/>
    </source>
</evidence>
<protein>
    <submittedName>
        <fullName evidence="2">Uncharacterized protein</fullName>
    </submittedName>
</protein>
<dbReference type="RefSeq" id="WP_196204171.1">
    <property type="nucleotide sequence ID" value="NZ_JADPUN010000245.1"/>
</dbReference>
<evidence type="ECO:0000256" key="1">
    <source>
        <dbReference type="SAM" id="MobiDB-lite"/>
    </source>
</evidence>
<feature type="region of interest" description="Disordered" evidence="1">
    <location>
        <begin position="1"/>
        <end position="189"/>
    </location>
</feature>
<reference evidence="2 3" key="1">
    <citation type="submission" date="2020-11" db="EMBL/GenBank/DDBJ databases">
        <title>A novel isolate from a Black sea contaminated sediment with potential to produce alkanes: Plantactinospora alkalitolerans sp. nov.</title>
        <authorList>
            <person name="Carro L."/>
            <person name="Veyisoglu A."/>
            <person name="Guven K."/>
            <person name="Schumann P."/>
            <person name="Klenk H.-P."/>
            <person name="Sahin N."/>
        </authorList>
    </citation>
    <scope>NUCLEOTIDE SEQUENCE [LARGE SCALE GENOMIC DNA]</scope>
    <source>
        <strain evidence="2 3">S1510</strain>
    </source>
</reference>
<dbReference type="Proteomes" id="UP000638560">
    <property type="component" value="Unassembled WGS sequence"/>
</dbReference>
<feature type="compositionally biased region" description="Pro residues" evidence="1">
    <location>
        <begin position="147"/>
        <end position="166"/>
    </location>
</feature>